<dbReference type="EMBL" id="QUTC01005772">
    <property type="protein sequence ID" value="RHY55902.1"/>
    <property type="molecule type" value="Genomic_DNA"/>
</dbReference>
<evidence type="ECO:0000256" key="4">
    <source>
        <dbReference type="ARBA" id="ARBA00022490"/>
    </source>
</evidence>
<dbReference type="Gene3D" id="1.25.10.10">
    <property type="entry name" value="Leucine-rich Repeat Variant"/>
    <property type="match status" value="1"/>
</dbReference>
<name>A0A397D4H3_APHAT</name>
<feature type="compositionally biased region" description="Acidic residues" evidence="9">
    <location>
        <begin position="837"/>
        <end position="856"/>
    </location>
</feature>
<keyword evidence="5" id="KW-0677">Repeat</keyword>
<dbReference type="Pfam" id="PF25780">
    <property type="entry name" value="TPR_IPO5"/>
    <property type="match status" value="1"/>
</dbReference>
<dbReference type="GO" id="GO:0005634">
    <property type="term" value="C:nucleus"/>
    <property type="evidence" value="ECO:0007669"/>
    <property type="project" value="UniProtKB-SubCell"/>
</dbReference>
<dbReference type="InterPro" id="IPR021133">
    <property type="entry name" value="HEAT_type_2"/>
</dbReference>
<sequence length="1108" mass="119897">MVDFAPEQLEECILRLMAPDTQVIKEAEGLLKQYLSSPASVIGMMTQLQGSSRPEVRQYAALLMHLKISSHWDHFDAATRTNLAQALLQRVVEEPVAVANGAQALLQRVVEEPVAVVQLGIARIIAAVAAEIMPEGQWPELFALITSCAGNAASAPARYLSMLLLNKLNEAIGGQLIEQFQNVKGFYLAGLKDAEMKVRVEAMRASCGIAQYLDESEATDKKTATEFQTLVEPMIEILKACMASQNEQEACDFMESFTSLSEISFPLLTKAMPTLVHLLLQIFMAPDIEPSTRAAANACLNSLVENKPKVISKSGLAPTIFNAMIQAVAADNHSASGVFFSILQEEKDDDEEEHMTQMAQRTLDYMALSLSPKTLKPIVLQCAHQVVGSSNPSMQKAGVLALGVVSEGLSEFLSENLASVLPLIYTAAASTHHNVREAACFSLGQFAEYLQPEIQTHYVDIIPVALALLDDPTPDVKATSCYVLEVFTESMEPDEIEPFLNGLVEKLVGLVQTQKPGIQKLAISALGSVSVGAKTKFEPYFAGVCDLLQPFLAITDKKYLQLRATAIECLGYLVVALGADKFGHHIQVVMPYVFQTMQFNDDELNDMCMGFIINASNIFKKAFLPYADTCVQAILPMLTPDNGVEICRDNDQALEAFEDDDEIDATEHYFKVHTATTEMLTRAVQCIEALATNLGGGFDRFVPDILVAMSLMVETIHESVRAVVPEACAALVVTSFYATTPAAQDGDVKVWTQGQLLELHPRTKLLLDKLMGPPLGDVEAGQIQSVFQELLHDSDPAVVDGTLRALTTLTTELGAVVLAPYFDVIGKFSETTLELNNPDDEDGGHGDDDDDDEDDGDKSTVVDLLTELFGAMAKAFGPTLLPLWQPLFPQFMAYLQVGVHADKDRAAILGSFGEVLPELQAAGAQYVAEVVPALFKGAASADSSLQRNSAFSLGAIVRMSGPALAPQYLQLLQALAPLFNAKDEAVVDNACSAVASLISTAPDAVPLDQVLPVFLKALPLKADFTETENVYGALFKLLEMQHPVASQHMGDIVSIFAQSLGGDSDVDEDVQGKIVACFKWLVASFPDQMHAIVGALDGQQQATLQKVL</sequence>
<keyword evidence="4" id="KW-0963">Cytoplasm</keyword>
<dbReference type="GO" id="GO:0005737">
    <property type="term" value="C:cytoplasm"/>
    <property type="evidence" value="ECO:0007669"/>
    <property type="project" value="UniProtKB-SubCell"/>
</dbReference>
<dbReference type="VEuPathDB" id="FungiDB:H257_10076"/>
<keyword evidence="6" id="KW-0653">Protein transport</keyword>
<reference evidence="11 12" key="1">
    <citation type="submission" date="2018-08" db="EMBL/GenBank/DDBJ databases">
        <title>Aphanomyces genome sequencing and annotation.</title>
        <authorList>
            <person name="Minardi D."/>
            <person name="Oidtmann B."/>
            <person name="Van Der Giezen M."/>
            <person name="Studholme D.J."/>
        </authorList>
    </citation>
    <scope>NUCLEOTIDE SEQUENCE [LARGE SCALE GENOMIC DNA]</scope>
    <source>
        <strain evidence="11 12">SA</strain>
    </source>
</reference>
<dbReference type="PROSITE" id="PS50077">
    <property type="entry name" value="HEAT_REPEAT"/>
    <property type="match status" value="2"/>
</dbReference>
<dbReference type="InterPro" id="IPR001494">
    <property type="entry name" value="Importin-beta_N"/>
</dbReference>
<feature type="repeat" description="HEAT" evidence="8">
    <location>
        <begin position="420"/>
        <end position="458"/>
    </location>
</feature>
<dbReference type="PROSITE" id="PS50166">
    <property type="entry name" value="IMPORTIN_B_NT"/>
    <property type="match status" value="1"/>
</dbReference>
<dbReference type="InterPro" id="IPR000357">
    <property type="entry name" value="HEAT"/>
</dbReference>
<accession>A0A397D4H3</accession>
<keyword evidence="3" id="KW-0813">Transport</keyword>
<dbReference type="Proteomes" id="UP000265716">
    <property type="component" value="Unassembled WGS sequence"/>
</dbReference>
<evidence type="ECO:0000256" key="8">
    <source>
        <dbReference type="PROSITE-ProRule" id="PRU00103"/>
    </source>
</evidence>
<evidence type="ECO:0000256" key="5">
    <source>
        <dbReference type="ARBA" id="ARBA00022737"/>
    </source>
</evidence>
<dbReference type="InterPro" id="IPR040122">
    <property type="entry name" value="Importin_beta"/>
</dbReference>
<evidence type="ECO:0000256" key="3">
    <source>
        <dbReference type="ARBA" id="ARBA00022448"/>
    </source>
</evidence>
<dbReference type="InterPro" id="IPR016024">
    <property type="entry name" value="ARM-type_fold"/>
</dbReference>
<feature type="region of interest" description="Disordered" evidence="9">
    <location>
        <begin position="833"/>
        <end position="858"/>
    </location>
</feature>
<dbReference type="Pfam" id="PF02985">
    <property type="entry name" value="HEAT"/>
    <property type="match status" value="1"/>
</dbReference>
<evidence type="ECO:0000256" key="2">
    <source>
        <dbReference type="ARBA" id="ARBA00004496"/>
    </source>
</evidence>
<dbReference type="PANTHER" id="PTHR10527">
    <property type="entry name" value="IMPORTIN BETA"/>
    <property type="match status" value="1"/>
</dbReference>
<feature type="domain" description="Importin N-terminal" evidence="10">
    <location>
        <begin position="27"/>
        <end position="93"/>
    </location>
</feature>
<evidence type="ECO:0000256" key="9">
    <source>
        <dbReference type="SAM" id="MobiDB-lite"/>
    </source>
</evidence>
<comment type="subcellular location">
    <subcellularLocation>
        <location evidence="2">Cytoplasm</location>
    </subcellularLocation>
    <subcellularLocation>
        <location evidence="1">Nucleus</location>
    </subcellularLocation>
</comment>
<keyword evidence="7" id="KW-0539">Nucleus</keyword>
<dbReference type="GO" id="GO:0006606">
    <property type="term" value="P:protein import into nucleus"/>
    <property type="evidence" value="ECO:0007669"/>
    <property type="project" value="InterPro"/>
</dbReference>
<proteinExistence type="predicted"/>
<organism evidence="11 12">
    <name type="scientific">Aphanomyces astaci</name>
    <name type="common">Crayfish plague agent</name>
    <dbReference type="NCBI Taxonomy" id="112090"/>
    <lineage>
        <taxon>Eukaryota</taxon>
        <taxon>Sar</taxon>
        <taxon>Stramenopiles</taxon>
        <taxon>Oomycota</taxon>
        <taxon>Saprolegniomycetes</taxon>
        <taxon>Saprolegniales</taxon>
        <taxon>Verrucalvaceae</taxon>
        <taxon>Aphanomyces</taxon>
    </lineage>
</organism>
<dbReference type="InterPro" id="IPR011989">
    <property type="entry name" value="ARM-like"/>
</dbReference>
<feature type="repeat" description="HEAT" evidence="8">
    <location>
        <begin position="461"/>
        <end position="499"/>
    </location>
</feature>
<evidence type="ECO:0000256" key="6">
    <source>
        <dbReference type="ARBA" id="ARBA00022927"/>
    </source>
</evidence>
<evidence type="ECO:0000256" key="1">
    <source>
        <dbReference type="ARBA" id="ARBA00004123"/>
    </source>
</evidence>
<dbReference type="GO" id="GO:0031267">
    <property type="term" value="F:small GTPase binding"/>
    <property type="evidence" value="ECO:0007669"/>
    <property type="project" value="InterPro"/>
</dbReference>
<evidence type="ECO:0000313" key="11">
    <source>
        <dbReference type="EMBL" id="RHY55902.1"/>
    </source>
</evidence>
<evidence type="ECO:0000256" key="7">
    <source>
        <dbReference type="ARBA" id="ARBA00023242"/>
    </source>
</evidence>
<evidence type="ECO:0000259" key="10">
    <source>
        <dbReference type="PROSITE" id="PS50166"/>
    </source>
</evidence>
<comment type="caution">
    <text evidence="11">The sequence shown here is derived from an EMBL/GenBank/DDBJ whole genome shotgun (WGS) entry which is preliminary data.</text>
</comment>
<gene>
    <name evidence="11" type="ORF">DYB38_005742</name>
</gene>
<evidence type="ECO:0000313" key="12">
    <source>
        <dbReference type="Proteomes" id="UP000265716"/>
    </source>
</evidence>
<dbReference type="AlphaFoldDB" id="A0A397D4H3"/>
<dbReference type="InterPro" id="IPR057672">
    <property type="entry name" value="TPR_IPO4/5"/>
</dbReference>
<protein>
    <recommendedName>
        <fullName evidence="10">Importin N-terminal domain-containing protein</fullName>
    </recommendedName>
</protein>
<dbReference type="SUPFAM" id="SSF48371">
    <property type="entry name" value="ARM repeat"/>
    <property type="match status" value="2"/>
</dbReference>